<organism evidence="2 3">
    <name type="scientific">Dryococelus australis</name>
    <dbReference type="NCBI Taxonomy" id="614101"/>
    <lineage>
        <taxon>Eukaryota</taxon>
        <taxon>Metazoa</taxon>
        <taxon>Ecdysozoa</taxon>
        <taxon>Arthropoda</taxon>
        <taxon>Hexapoda</taxon>
        <taxon>Insecta</taxon>
        <taxon>Pterygota</taxon>
        <taxon>Neoptera</taxon>
        <taxon>Polyneoptera</taxon>
        <taxon>Phasmatodea</taxon>
        <taxon>Verophasmatodea</taxon>
        <taxon>Anareolatae</taxon>
        <taxon>Phasmatidae</taxon>
        <taxon>Eurycanthinae</taxon>
        <taxon>Dryococelus</taxon>
    </lineage>
</organism>
<reference evidence="2 3" key="1">
    <citation type="submission" date="2023-02" db="EMBL/GenBank/DDBJ databases">
        <title>LHISI_Scaffold_Assembly.</title>
        <authorList>
            <person name="Stuart O.P."/>
            <person name="Cleave R."/>
            <person name="Magrath M.J.L."/>
            <person name="Mikheyev A.S."/>
        </authorList>
    </citation>
    <scope>NUCLEOTIDE SEQUENCE [LARGE SCALE GENOMIC DNA]</scope>
    <source>
        <strain evidence="2">Daus_M_001</strain>
        <tissue evidence="2">Leg muscle</tissue>
    </source>
</reference>
<sequence length="178" mass="19585">MRYDTDTLTASTSCAAMSAGDAECHRTYGAFNAYNAAGKRDIPEKTRQPTKMSTTLPVCLSPNDPAGNRTRLASCSLLARLVCSSVSNCRQVSSRQHILASTLDRRHSAISAVTSLSRTLVARLRALSELGADQTTGWKQKYVCVKRHISMPRRSAHEEYHHPDPLEQGRMIGLPEAR</sequence>
<proteinExistence type="predicted"/>
<evidence type="ECO:0000313" key="3">
    <source>
        <dbReference type="Proteomes" id="UP001159363"/>
    </source>
</evidence>
<evidence type="ECO:0000256" key="1">
    <source>
        <dbReference type="SAM" id="MobiDB-lite"/>
    </source>
</evidence>
<protein>
    <submittedName>
        <fullName evidence="2">Uncharacterized protein</fullName>
    </submittedName>
</protein>
<dbReference type="EMBL" id="JARBHB010000001">
    <property type="protein sequence ID" value="KAJ8895172.1"/>
    <property type="molecule type" value="Genomic_DNA"/>
</dbReference>
<keyword evidence="3" id="KW-1185">Reference proteome</keyword>
<feature type="region of interest" description="Disordered" evidence="1">
    <location>
        <begin position="155"/>
        <end position="178"/>
    </location>
</feature>
<feature type="compositionally biased region" description="Basic and acidic residues" evidence="1">
    <location>
        <begin position="155"/>
        <end position="167"/>
    </location>
</feature>
<dbReference type="Proteomes" id="UP001159363">
    <property type="component" value="Chromosome 1"/>
</dbReference>
<gene>
    <name evidence="2" type="ORF">PR048_000497</name>
</gene>
<accession>A0ABQ9IES5</accession>
<comment type="caution">
    <text evidence="2">The sequence shown here is derived from an EMBL/GenBank/DDBJ whole genome shotgun (WGS) entry which is preliminary data.</text>
</comment>
<evidence type="ECO:0000313" key="2">
    <source>
        <dbReference type="EMBL" id="KAJ8895172.1"/>
    </source>
</evidence>
<name>A0ABQ9IES5_9NEOP</name>